<accession>A0A917W3K3</accession>
<comment type="caution">
    <text evidence="2">The sequence shown here is derived from an EMBL/GenBank/DDBJ whole genome shotgun (WGS) entry which is preliminary data.</text>
</comment>
<gene>
    <name evidence="2" type="ORF">GCM10007968_24680</name>
</gene>
<dbReference type="AlphaFoldDB" id="A0A917W3K3"/>
<dbReference type="Proteomes" id="UP000654670">
    <property type="component" value="Unassembled WGS sequence"/>
</dbReference>
<dbReference type="EMBL" id="BMOK01000012">
    <property type="protein sequence ID" value="GGL59771.1"/>
    <property type="molecule type" value="Genomic_DNA"/>
</dbReference>
<evidence type="ECO:0000313" key="2">
    <source>
        <dbReference type="EMBL" id="GGL59771.1"/>
    </source>
</evidence>
<organism evidence="2 3">
    <name type="scientific">Sporolactobacillus putidus</name>
    <dbReference type="NCBI Taxonomy" id="492735"/>
    <lineage>
        <taxon>Bacteria</taxon>
        <taxon>Bacillati</taxon>
        <taxon>Bacillota</taxon>
        <taxon>Bacilli</taxon>
        <taxon>Bacillales</taxon>
        <taxon>Sporolactobacillaceae</taxon>
        <taxon>Sporolactobacillus</taxon>
    </lineage>
</organism>
<protein>
    <recommendedName>
        <fullName evidence="4">Transposase IS701-like DDE domain-containing protein</fullName>
    </recommendedName>
</protein>
<evidence type="ECO:0000256" key="1">
    <source>
        <dbReference type="SAM" id="MobiDB-lite"/>
    </source>
</evidence>
<evidence type="ECO:0000313" key="3">
    <source>
        <dbReference type="Proteomes" id="UP000654670"/>
    </source>
</evidence>
<reference evidence="2" key="2">
    <citation type="submission" date="2020-09" db="EMBL/GenBank/DDBJ databases">
        <authorList>
            <person name="Sun Q."/>
            <person name="Ohkuma M."/>
        </authorList>
    </citation>
    <scope>NUCLEOTIDE SEQUENCE</scope>
    <source>
        <strain evidence="2">JCM 15325</strain>
    </source>
</reference>
<dbReference type="RefSeq" id="WP_139692325.1">
    <property type="nucleotide sequence ID" value="NZ_BMOK01000012.1"/>
</dbReference>
<sequence>MFRIQTSDQSLADSSRSNSCHGGTDVKGVHAPYVLMDSWFTQQLLVKALTCQGLDVISIVKATNQRYQVDRNSLD</sequence>
<feature type="compositionally biased region" description="Polar residues" evidence="1">
    <location>
        <begin position="1"/>
        <end position="21"/>
    </location>
</feature>
<name>A0A917W3K3_9BACL</name>
<proteinExistence type="predicted"/>
<keyword evidence="3" id="KW-1185">Reference proteome</keyword>
<reference evidence="2" key="1">
    <citation type="journal article" date="2014" name="Int. J. Syst. Evol. Microbiol.">
        <title>Complete genome sequence of Corynebacterium casei LMG S-19264T (=DSM 44701T), isolated from a smear-ripened cheese.</title>
        <authorList>
            <consortium name="US DOE Joint Genome Institute (JGI-PGF)"/>
            <person name="Walter F."/>
            <person name="Albersmeier A."/>
            <person name="Kalinowski J."/>
            <person name="Ruckert C."/>
        </authorList>
    </citation>
    <scope>NUCLEOTIDE SEQUENCE</scope>
    <source>
        <strain evidence="2">JCM 15325</strain>
    </source>
</reference>
<evidence type="ECO:0008006" key="4">
    <source>
        <dbReference type="Google" id="ProtNLM"/>
    </source>
</evidence>
<feature type="region of interest" description="Disordered" evidence="1">
    <location>
        <begin position="1"/>
        <end position="24"/>
    </location>
</feature>